<feature type="region of interest" description="Disordered" evidence="1">
    <location>
        <begin position="27"/>
        <end position="46"/>
    </location>
</feature>
<name>A0ABY2F743_9ACTN</name>
<dbReference type="EMBL" id="SODU01000004">
    <property type="protein sequence ID" value="TDW84082.1"/>
    <property type="molecule type" value="Genomic_DNA"/>
</dbReference>
<proteinExistence type="predicted"/>
<sequence length="46" mass="4834">MPPTTRFTHGLMNRVVWDPLAPAGTWCPRGDQSGAAGSNPAPSQSL</sequence>
<organism evidence="2 3">
    <name type="scientific">Kribbella pratensis</name>
    <dbReference type="NCBI Taxonomy" id="2512112"/>
    <lineage>
        <taxon>Bacteria</taxon>
        <taxon>Bacillati</taxon>
        <taxon>Actinomycetota</taxon>
        <taxon>Actinomycetes</taxon>
        <taxon>Propionibacteriales</taxon>
        <taxon>Kribbellaceae</taxon>
        <taxon>Kribbella</taxon>
    </lineage>
</organism>
<protein>
    <submittedName>
        <fullName evidence="2">Uncharacterized protein</fullName>
    </submittedName>
</protein>
<evidence type="ECO:0000313" key="2">
    <source>
        <dbReference type="EMBL" id="TDW84082.1"/>
    </source>
</evidence>
<evidence type="ECO:0000256" key="1">
    <source>
        <dbReference type="SAM" id="MobiDB-lite"/>
    </source>
</evidence>
<accession>A0ABY2F743</accession>
<comment type="caution">
    <text evidence="2">The sequence shown here is derived from an EMBL/GenBank/DDBJ whole genome shotgun (WGS) entry which is preliminary data.</text>
</comment>
<dbReference type="Proteomes" id="UP000295060">
    <property type="component" value="Unassembled WGS sequence"/>
</dbReference>
<evidence type="ECO:0000313" key="3">
    <source>
        <dbReference type="Proteomes" id="UP000295060"/>
    </source>
</evidence>
<reference evidence="2 3" key="1">
    <citation type="submission" date="2019-03" db="EMBL/GenBank/DDBJ databases">
        <title>Genomic Encyclopedia of Type Strains, Phase III (KMG-III): the genomes of soil and plant-associated and newly described type strains.</title>
        <authorList>
            <person name="Whitman W."/>
        </authorList>
    </citation>
    <scope>NUCLEOTIDE SEQUENCE [LARGE SCALE GENOMIC DNA]</scope>
    <source>
        <strain evidence="2 3">VKMAc-2574</strain>
    </source>
</reference>
<keyword evidence="3" id="KW-1185">Reference proteome</keyword>
<gene>
    <name evidence="2" type="ORF">EV137_6886</name>
</gene>